<dbReference type="PANTHER" id="PTHR43172:SF2">
    <property type="entry name" value="ADENYLOSUCCINATE LYASE C-TERMINAL DOMAIN-CONTAINING PROTEIN"/>
    <property type="match status" value="1"/>
</dbReference>
<dbReference type="SMART" id="SM00998">
    <property type="entry name" value="ADSL_C"/>
    <property type="match status" value="1"/>
</dbReference>
<evidence type="ECO:0000256" key="1">
    <source>
        <dbReference type="ARBA" id="ARBA00023239"/>
    </source>
</evidence>
<organism evidence="4 5">
    <name type="scientific">Streptomyces netropsis</name>
    <name type="common">Streptoverticillium netropsis</name>
    <dbReference type="NCBI Taxonomy" id="55404"/>
    <lineage>
        <taxon>Bacteria</taxon>
        <taxon>Bacillati</taxon>
        <taxon>Actinomycetota</taxon>
        <taxon>Actinomycetes</taxon>
        <taxon>Kitasatosporales</taxon>
        <taxon>Streptomycetaceae</taxon>
        <taxon>Streptomyces</taxon>
    </lineage>
</organism>
<keyword evidence="1" id="KW-0456">Lyase</keyword>
<dbReference type="CDD" id="cd01597">
    <property type="entry name" value="pCLME"/>
    <property type="match status" value="1"/>
</dbReference>
<name>A0A7W7PC76_STRNE</name>
<dbReference type="Proteomes" id="UP000556436">
    <property type="component" value="Unassembled WGS sequence"/>
</dbReference>
<evidence type="ECO:0000313" key="5">
    <source>
        <dbReference type="Proteomes" id="UP000556436"/>
    </source>
</evidence>
<dbReference type="GO" id="GO:0047472">
    <property type="term" value="F:3-carboxy-cis,cis-muconate cycloisomerase activity"/>
    <property type="evidence" value="ECO:0007669"/>
    <property type="project" value="UniProtKB-EC"/>
</dbReference>
<reference evidence="4 5" key="1">
    <citation type="submission" date="2020-08" db="EMBL/GenBank/DDBJ databases">
        <title>Genomic Encyclopedia of Type Strains, Phase III (KMG-III): the genomes of soil and plant-associated and newly described type strains.</title>
        <authorList>
            <person name="Whitman W."/>
        </authorList>
    </citation>
    <scope>NUCLEOTIDE SEQUENCE [LARGE SCALE GENOMIC DNA]</scope>
    <source>
        <strain evidence="4 5">CECT 3265</strain>
    </source>
</reference>
<gene>
    <name evidence="4" type="ORF">FHS38_000336</name>
</gene>
<proteinExistence type="inferred from homology"/>
<keyword evidence="4" id="KW-0413">Isomerase</keyword>
<dbReference type="Gene3D" id="1.10.275.10">
    <property type="entry name" value="Fumarase/aspartase (N-terminal domain)"/>
    <property type="match status" value="1"/>
</dbReference>
<protein>
    <submittedName>
        <fullName evidence="4">3-carboxy-cis,cis-muconate cycloisomerase</fullName>
        <ecNumber evidence="4">5.5.1.2</ecNumber>
    </submittedName>
</protein>
<dbReference type="InterPro" id="IPR019468">
    <property type="entry name" value="AdenyloSucc_lyase_C"/>
</dbReference>
<dbReference type="Pfam" id="PF00206">
    <property type="entry name" value="Lyase_1"/>
    <property type="match status" value="1"/>
</dbReference>
<evidence type="ECO:0000259" key="3">
    <source>
        <dbReference type="SMART" id="SM00998"/>
    </source>
</evidence>
<feature type="domain" description="Adenylosuccinate lyase C-terminal" evidence="3">
    <location>
        <begin position="390"/>
        <end position="470"/>
    </location>
</feature>
<accession>A0A7W7PC76</accession>
<dbReference type="PRINTS" id="PR00149">
    <property type="entry name" value="FUMRATELYASE"/>
</dbReference>
<dbReference type="InterPro" id="IPR000362">
    <property type="entry name" value="Fumarate_lyase_fam"/>
</dbReference>
<dbReference type="PANTHER" id="PTHR43172">
    <property type="entry name" value="ADENYLOSUCCINATE LYASE"/>
    <property type="match status" value="1"/>
</dbReference>
<dbReference type="EMBL" id="JACHJG010000001">
    <property type="protein sequence ID" value="MBB4884327.1"/>
    <property type="molecule type" value="Genomic_DNA"/>
</dbReference>
<dbReference type="InterPro" id="IPR024083">
    <property type="entry name" value="Fumarase/histidase_N"/>
</dbReference>
<dbReference type="InterPro" id="IPR022761">
    <property type="entry name" value="Fumarate_lyase_N"/>
</dbReference>
<dbReference type="Pfam" id="PF10397">
    <property type="entry name" value="ADSL_C"/>
    <property type="match status" value="1"/>
</dbReference>
<dbReference type="RefSeq" id="WP_184729879.1">
    <property type="nucleotide sequence ID" value="NZ_BMRW01000001.1"/>
</dbReference>
<dbReference type="GO" id="GO:0016829">
    <property type="term" value="F:lyase activity"/>
    <property type="evidence" value="ECO:0007669"/>
    <property type="project" value="UniProtKB-KW"/>
</dbReference>
<dbReference type="Gene3D" id="1.20.200.10">
    <property type="entry name" value="Fumarase/aspartase (Central domain)"/>
    <property type="match status" value="1"/>
</dbReference>
<dbReference type="EC" id="5.5.1.2" evidence="4"/>
<comment type="similarity">
    <text evidence="2">Belongs to the class-II fumarase/aspartase family.</text>
</comment>
<dbReference type="SUPFAM" id="SSF48557">
    <property type="entry name" value="L-aspartase-like"/>
    <property type="match status" value="1"/>
</dbReference>
<dbReference type="AlphaFoldDB" id="A0A7W7PC76"/>
<evidence type="ECO:0000256" key="2">
    <source>
        <dbReference type="ARBA" id="ARBA00034772"/>
    </source>
</evidence>
<keyword evidence="5" id="KW-1185">Reference proteome</keyword>
<dbReference type="InterPro" id="IPR008948">
    <property type="entry name" value="L-Aspartase-like"/>
</dbReference>
<comment type="caution">
    <text evidence="4">The sequence shown here is derived from an EMBL/GenBank/DDBJ whole genome shotgun (WGS) entry which is preliminary data.</text>
</comment>
<dbReference type="Gene3D" id="1.10.40.30">
    <property type="entry name" value="Fumarase/aspartase (C-terminal domain)"/>
    <property type="match status" value="1"/>
</dbReference>
<evidence type="ECO:0000313" key="4">
    <source>
        <dbReference type="EMBL" id="MBB4884327.1"/>
    </source>
</evidence>
<sequence>MFQHNGPDRTGGRAPLGGDTGLLAPVWAGTGLESALSDEAWVAAMLEAEVALARSQAALGVIPADAVGPITEGAGSVRMDVAELARQSRGAANPVVVLVQRLTEAVAAVDPAAAEYVHLGSTSQDILDSAAMLLSARVLARVEEDLARTAVALASLAREFRDVPMAGRTLAQHAVPTTFGLKAAGWLGSVLDASERVRRTAESLPAQLGGAAGTLAAYEEYARTTDAAGPGHGLALAARFAGELGLREPRAPWHSLRMPLCDIGWALSAVTGTLGKFALDVQNLSRTEVAEAAEPSAAGRGVSSAMPQKRNPVLATLIVSAARQLPAHALVLAQSMLAEDERAPGAWHAEWQPLREALRLAGGAAHTAAELAEGLEVFPRQMRRNLELTGGSIVSERLNVVLAPLLGKAEAKRVLAALSREATADGRPFDEVLAKDPELTGKLPDGLTARELLAPERYLGAAEEIVDRVVRRFEESRPWGDRL</sequence>